<reference evidence="1 2" key="1">
    <citation type="submission" date="2020-07" db="EMBL/GenBank/DDBJ databases">
        <title>Ralstonia phages.</title>
        <authorList>
            <person name="Trotereau A."/>
            <person name="Boyer C."/>
            <person name="Torres-Barcelo C."/>
        </authorList>
    </citation>
    <scope>NUCLEOTIDE SEQUENCE [LARGE SCALE GENOMIC DNA]</scope>
</reference>
<name>A0A7G5B8Y1_9CAUD</name>
<evidence type="ECO:0000313" key="2">
    <source>
        <dbReference type="Proteomes" id="UP000515487"/>
    </source>
</evidence>
<proteinExistence type="predicted"/>
<accession>A0A7G5B8Y1</accession>
<protein>
    <submittedName>
        <fullName evidence="1">Uncharacterized protein</fullName>
    </submittedName>
</protein>
<gene>
    <name evidence="1" type="ORF">2A_00001</name>
</gene>
<organism evidence="1 2">
    <name type="scientific">Ralstonia phage Darius</name>
    <dbReference type="NCBI Taxonomy" id="2759722"/>
    <lineage>
        <taxon>Viruses</taxon>
        <taxon>Duplodnaviria</taxon>
        <taxon>Heunggongvirae</taxon>
        <taxon>Uroviricota</taxon>
        <taxon>Caudoviricetes</taxon>
        <taxon>Gervaisevirus</taxon>
        <taxon>Gervaisevirus gervaise</taxon>
    </lineage>
</organism>
<evidence type="ECO:0000313" key="1">
    <source>
        <dbReference type="EMBL" id="QMV32754.1"/>
    </source>
</evidence>
<sequence>MDAEIKPTFQGEVQLAGWSETHNGGCKVTFWLADATDLDVFRALTVRKGNTAGHRLACVLVEIGEDELPVTPPEPVAPAPEKPQGGALAKLAGMLCSNSDFWRFLTEHFRASITNAEQAAGAVRHICKIESRAELDNNADAASIFHEAIRLPFVRWQQGVR</sequence>
<dbReference type="Proteomes" id="UP000515487">
    <property type="component" value="Segment"/>
</dbReference>
<dbReference type="EMBL" id="MT740732">
    <property type="protein sequence ID" value="QMV32754.1"/>
    <property type="molecule type" value="Genomic_DNA"/>
</dbReference>